<comment type="caution">
    <text evidence="2">The sequence shown here is derived from an EMBL/GenBank/DDBJ whole genome shotgun (WGS) entry which is preliminary data.</text>
</comment>
<gene>
    <name evidence="2" type="ORF">BN2476_350188</name>
</gene>
<keyword evidence="3" id="KW-1185">Reference proteome</keyword>
<reference evidence="2" key="1">
    <citation type="submission" date="2016-12" db="EMBL/GenBank/DDBJ databases">
        <authorList>
            <person name="Moulin L."/>
        </authorList>
    </citation>
    <scope>NUCLEOTIDE SEQUENCE [LARGE SCALE GENOMIC DNA]</scope>
    <source>
        <strain evidence="2">STM 7183</strain>
    </source>
</reference>
<dbReference type="Proteomes" id="UP000195569">
    <property type="component" value="Unassembled WGS sequence"/>
</dbReference>
<proteinExistence type="predicted"/>
<feature type="region of interest" description="Disordered" evidence="1">
    <location>
        <begin position="1"/>
        <end position="92"/>
    </location>
</feature>
<evidence type="ECO:0000313" key="2">
    <source>
        <dbReference type="EMBL" id="SIT43609.1"/>
    </source>
</evidence>
<sequence>MQQHRRSRAKAASSLRSGEFRQTAEAPDERNQTNKTEKVDGQSEYGVRECGDDGAGAARDAARGERRRREAVHRGARAGCGVGCRHDLAGAG</sequence>
<organism evidence="2 3">
    <name type="scientific">Paraburkholderia piptadeniae</name>
    <dbReference type="NCBI Taxonomy" id="1701573"/>
    <lineage>
        <taxon>Bacteria</taxon>
        <taxon>Pseudomonadati</taxon>
        <taxon>Pseudomonadota</taxon>
        <taxon>Betaproteobacteria</taxon>
        <taxon>Burkholderiales</taxon>
        <taxon>Burkholderiaceae</taxon>
        <taxon>Paraburkholderia</taxon>
    </lineage>
</organism>
<dbReference type="EMBL" id="CYGY02000035">
    <property type="protein sequence ID" value="SIT43609.1"/>
    <property type="molecule type" value="Genomic_DNA"/>
</dbReference>
<name>A0A1N7S895_9BURK</name>
<evidence type="ECO:0000256" key="1">
    <source>
        <dbReference type="SAM" id="MobiDB-lite"/>
    </source>
</evidence>
<protein>
    <submittedName>
        <fullName evidence="2">Uncharacterized protein</fullName>
    </submittedName>
</protein>
<evidence type="ECO:0000313" key="3">
    <source>
        <dbReference type="Proteomes" id="UP000195569"/>
    </source>
</evidence>
<accession>A0A1N7S895</accession>
<dbReference type="AlphaFoldDB" id="A0A1N7S895"/>
<feature type="compositionally biased region" description="Basic and acidic residues" evidence="1">
    <location>
        <begin position="27"/>
        <end position="51"/>
    </location>
</feature>